<dbReference type="Proteomes" id="UP001266305">
    <property type="component" value="Unassembled WGS sequence"/>
</dbReference>
<evidence type="ECO:0000313" key="2">
    <source>
        <dbReference type="Proteomes" id="UP001266305"/>
    </source>
</evidence>
<sequence>MADLTSVLTSVMFSPSSKMFIGGLSWQTSPEASVSSRSQTQQVSFHLSVSTFCTLEVLKIESRRGRSFQAEVRREREDHFFPASHQPARFTCFRENCSEWYSQTLIEHQIDPKVAFPRRAQPKVSRRINSRILALRDDCQEFQVSNSIGNELLKPGIHCSFGVSANDGNRLGK</sequence>
<organism evidence="1 2">
    <name type="scientific">Saguinus oedipus</name>
    <name type="common">Cotton-top tamarin</name>
    <name type="synonym">Oedipomidas oedipus</name>
    <dbReference type="NCBI Taxonomy" id="9490"/>
    <lineage>
        <taxon>Eukaryota</taxon>
        <taxon>Metazoa</taxon>
        <taxon>Chordata</taxon>
        <taxon>Craniata</taxon>
        <taxon>Vertebrata</taxon>
        <taxon>Euteleostomi</taxon>
        <taxon>Mammalia</taxon>
        <taxon>Eutheria</taxon>
        <taxon>Euarchontoglires</taxon>
        <taxon>Primates</taxon>
        <taxon>Haplorrhini</taxon>
        <taxon>Platyrrhini</taxon>
        <taxon>Cebidae</taxon>
        <taxon>Callitrichinae</taxon>
        <taxon>Saguinus</taxon>
    </lineage>
</organism>
<reference evidence="1 2" key="1">
    <citation type="submission" date="2023-05" db="EMBL/GenBank/DDBJ databases">
        <title>B98-5 Cell Line De Novo Hybrid Assembly: An Optical Mapping Approach.</title>
        <authorList>
            <person name="Kananen K."/>
            <person name="Auerbach J.A."/>
            <person name="Kautto E."/>
            <person name="Blachly J.S."/>
        </authorList>
    </citation>
    <scope>NUCLEOTIDE SEQUENCE [LARGE SCALE GENOMIC DNA]</scope>
    <source>
        <strain evidence="1">B95-8</strain>
        <tissue evidence="1">Cell line</tissue>
    </source>
</reference>
<dbReference type="EMBL" id="JASSZA010000005">
    <property type="protein sequence ID" value="KAK2111622.1"/>
    <property type="molecule type" value="Genomic_DNA"/>
</dbReference>
<proteinExistence type="predicted"/>
<gene>
    <name evidence="1" type="ORF">P7K49_011368</name>
</gene>
<accession>A0ABQ9VTZ0</accession>
<name>A0ABQ9VTZ0_SAGOE</name>
<comment type="caution">
    <text evidence="1">The sequence shown here is derived from an EMBL/GenBank/DDBJ whole genome shotgun (WGS) entry which is preliminary data.</text>
</comment>
<protein>
    <submittedName>
        <fullName evidence="1">Uncharacterized protein</fullName>
    </submittedName>
</protein>
<keyword evidence="2" id="KW-1185">Reference proteome</keyword>
<evidence type="ECO:0000313" key="1">
    <source>
        <dbReference type="EMBL" id="KAK2111622.1"/>
    </source>
</evidence>